<keyword evidence="4" id="KW-1185">Reference proteome</keyword>
<dbReference type="PATRIC" id="fig|137591.25.peg.1462"/>
<reference evidence="3 4" key="1">
    <citation type="journal article" date="2015" name="Microbiology (Mosc.)">
        <title>Genomics of the Weissella cibaria species with an examination of its metabolic traits.</title>
        <authorList>
            <person name="Lynch K.M."/>
            <person name="Lucid A."/>
            <person name="Arendt E.K."/>
            <person name="Sleator R.D."/>
            <person name="Lucey B."/>
            <person name="Coffey A."/>
        </authorList>
    </citation>
    <scope>NUCLEOTIDE SEQUENCE [LARGE SCALE GENOMIC DNA]</scope>
    <source>
        <strain evidence="3 4">MG1</strain>
    </source>
</reference>
<dbReference type="InterPro" id="IPR014044">
    <property type="entry name" value="CAP_dom"/>
</dbReference>
<dbReference type="Pfam" id="PF19258">
    <property type="entry name" value="KxYKxGKxW_sig"/>
    <property type="match status" value="1"/>
</dbReference>
<evidence type="ECO:0000259" key="2">
    <source>
        <dbReference type="PROSITE" id="PS51782"/>
    </source>
</evidence>
<dbReference type="InterPro" id="IPR022263">
    <property type="entry name" value="KxYKxGKxW"/>
</dbReference>
<name>A0A0D1LHW6_9LACO</name>
<comment type="caution">
    <text evidence="3">The sequence shown here is derived from an EMBL/GenBank/DDBJ whole genome shotgun (WGS) entry which is preliminary data.</text>
</comment>
<dbReference type="eggNOG" id="COG2340">
    <property type="taxonomic scope" value="Bacteria"/>
</dbReference>
<dbReference type="InterPro" id="IPR035940">
    <property type="entry name" value="CAP_sf"/>
</dbReference>
<feature type="domain" description="LysM" evidence="2">
    <location>
        <begin position="60"/>
        <end position="104"/>
    </location>
</feature>
<accession>A0A0D1LHW6</accession>
<protein>
    <submittedName>
        <fullName evidence="3">KxYKxGKxW signal peptide</fullName>
    </submittedName>
</protein>
<proteinExistence type="predicted"/>
<dbReference type="Gene3D" id="3.40.33.10">
    <property type="entry name" value="CAP"/>
    <property type="match status" value="1"/>
</dbReference>
<keyword evidence="1" id="KW-0732">Signal</keyword>
<dbReference type="EMBL" id="JWHU01000029">
    <property type="protein sequence ID" value="KIU19973.1"/>
    <property type="molecule type" value="Genomic_DNA"/>
</dbReference>
<evidence type="ECO:0000256" key="1">
    <source>
        <dbReference type="ARBA" id="ARBA00022729"/>
    </source>
</evidence>
<dbReference type="STRING" id="137591.AO080_09450"/>
<dbReference type="NCBIfam" id="TIGR03715">
    <property type="entry name" value="KxYKxGKxW"/>
    <property type="match status" value="1"/>
</dbReference>
<evidence type="ECO:0000313" key="3">
    <source>
        <dbReference type="EMBL" id="KIU19973.1"/>
    </source>
</evidence>
<dbReference type="InterPro" id="IPR018392">
    <property type="entry name" value="LysM"/>
</dbReference>
<dbReference type="PROSITE" id="PS51782">
    <property type="entry name" value="LYSM"/>
    <property type="match status" value="1"/>
</dbReference>
<dbReference type="Pfam" id="PF00188">
    <property type="entry name" value="CAP"/>
    <property type="match status" value="1"/>
</dbReference>
<dbReference type="RefSeq" id="WP_043709996.1">
    <property type="nucleotide sequence ID" value="NZ_JALOCT010000026.1"/>
</dbReference>
<dbReference type="Proteomes" id="UP000032287">
    <property type="component" value="Unassembled WGS sequence"/>
</dbReference>
<dbReference type="SUPFAM" id="SSF55797">
    <property type="entry name" value="PR-1-like"/>
    <property type="match status" value="1"/>
</dbReference>
<sequence length="372" mass="37620" precursor="true">MNTVSRKKMYKSGKQWVALATVATVAGVAITANDKVSADVWQANGVQQVTNQLAQAGGLANYNVQYGDTVWALALANGENLDTFVNQFGIANPDVLFANESFMAQTTTGATVQTQAVTEQTATTEQDAVATSTATPTSEAVVASQVADSVAASQVAASEAASEAASIAASQAAAASYAASVAQSQADAASMAVAESQATVASEAAAQQTASATLAAASSAAVAAQVAAEQASSQQAAASTVQEQVTAESQVQTEATVTTVGSADMSTFNALNALRQSQGLAPLTFDNDLAARAQARAQQMANLGGVASDHYSTAGEVVAIDYAPGTSVINAWFNETNMMPVGTTGHRDWEMNAGYSRVGIAIVGNVIVGEAN</sequence>
<evidence type="ECO:0000313" key="4">
    <source>
        <dbReference type="Proteomes" id="UP000032287"/>
    </source>
</evidence>
<dbReference type="AlphaFoldDB" id="A0A0D1LHW6"/>
<organism evidence="3 4">
    <name type="scientific">Weissella cibaria</name>
    <dbReference type="NCBI Taxonomy" id="137591"/>
    <lineage>
        <taxon>Bacteria</taxon>
        <taxon>Bacillati</taxon>
        <taxon>Bacillota</taxon>
        <taxon>Bacilli</taxon>
        <taxon>Lactobacillales</taxon>
        <taxon>Lactobacillaceae</taxon>
        <taxon>Weissella</taxon>
    </lineage>
</organism>
<gene>
    <name evidence="3" type="ORF">QX99_01494</name>
</gene>